<accession>A0A4V3GV83</accession>
<reference evidence="15" key="2">
    <citation type="submission" date="2021-01" db="EMBL/GenBank/DDBJ databases">
        <title>Draft genomes of Rhodovulum sulfidophilum.</title>
        <authorList>
            <person name="Guzman M.S."/>
        </authorList>
    </citation>
    <scope>NUCLEOTIDE SEQUENCE [LARGE SCALE GENOMIC DNA]</scope>
    <source>
        <strain evidence="15">AB19</strain>
    </source>
</reference>
<dbReference type="PANTHER" id="PTHR42771">
    <property type="entry name" value="IRON(3+)-HYDROXAMATE IMPORT ATP-BINDING PROTEIN FHUC"/>
    <property type="match status" value="1"/>
</dbReference>
<dbReference type="FunFam" id="3.40.50.300:FF:000134">
    <property type="entry name" value="Iron-enterobactin ABC transporter ATP-binding protein"/>
    <property type="match status" value="1"/>
</dbReference>
<dbReference type="Proteomes" id="UP000295484">
    <property type="component" value="Unassembled WGS sequence"/>
</dbReference>
<dbReference type="InterPro" id="IPR003439">
    <property type="entry name" value="ABC_transporter-like_ATP-bd"/>
</dbReference>
<dbReference type="InterPro" id="IPR027417">
    <property type="entry name" value="P-loop_NTPase"/>
</dbReference>
<keyword evidence="9" id="KW-0406">Ion transport</keyword>
<dbReference type="InterPro" id="IPR051535">
    <property type="entry name" value="Siderophore_ABC-ATPase"/>
</dbReference>
<dbReference type="EMBL" id="JAESIL010000042">
    <property type="protein sequence ID" value="MBL3578712.1"/>
    <property type="molecule type" value="Genomic_DNA"/>
</dbReference>
<dbReference type="Pfam" id="PF00005">
    <property type="entry name" value="ABC_tran"/>
    <property type="match status" value="1"/>
</dbReference>
<evidence type="ECO:0000313" key="14">
    <source>
        <dbReference type="Proteomes" id="UP000295484"/>
    </source>
</evidence>
<keyword evidence="10" id="KW-0472">Membrane</keyword>
<gene>
    <name evidence="13" type="ORF">EV657_102159</name>
    <name evidence="12" type="ORF">JMJ92_11185</name>
</gene>
<evidence type="ECO:0000256" key="1">
    <source>
        <dbReference type="ARBA" id="ARBA00004202"/>
    </source>
</evidence>
<evidence type="ECO:0000313" key="15">
    <source>
        <dbReference type="Proteomes" id="UP000635853"/>
    </source>
</evidence>
<dbReference type="AlphaFoldDB" id="A0A4V3GV83"/>
<dbReference type="InterPro" id="IPR003593">
    <property type="entry name" value="AAA+_ATPase"/>
</dbReference>
<comment type="similarity">
    <text evidence="2">Belongs to the ABC transporter superfamily.</text>
</comment>
<reference evidence="12" key="3">
    <citation type="submission" date="2021-01" db="EMBL/GenBank/DDBJ databases">
        <authorList>
            <person name="Guzman M.S."/>
        </authorList>
    </citation>
    <scope>NUCLEOTIDE SEQUENCE</scope>
    <source>
        <strain evidence="12">AB19</strain>
    </source>
</reference>
<evidence type="ECO:0000313" key="12">
    <source>
        <dbReference type="EMBL" id="MBL3578712.1"/>
    </source>
</evidence>
<protein>
    <submittedName>
        <fullName evidence="12">ABC transporter ATP-binding protein</fullName>
    </submittedName>
    <submittedName>
        <fullName evidence="13">Iron complex transport system ATP-binding protein</fullName>
    </submittedName>
</protein>
<evidence type="ECO:0000256" key="9">
    <source>
        <dbReference type="ARBA" id="ARBA00023065"/>
    </source>
</evidence>
<dbReference type="PROSITE" id="PS50893">
    <property type="entry name" value="ABC_TRANSPORTER_2"/>
    <property type="match status" value="1"/>
</dbReference>
<dbReference type="CDD" id="cd03214">
    <property type="entry name" value="ABC_Iron-Siderophores_B12_Hemin"/>
    <property type="match status" value="1"/>
</dbReference>
<evidence type="ECO:0000256" key="5">
    <source>
        <dbReference type="ARBA" id="ARBA00022496"/>
    </source>
</evidence>
<evidence type="ECO:0000313" key="13">
    <source>
        <dbReference type="EMBL" id="TDX33282.1"/>
    </source>
</evidence>
<name>A0A4V3GV83_9RHOB</name>
<keyword evidence="5" id="KW-0410">Iron transport</keyword>
<sequence length="269" mass="29171">MLELDQVAVSYGKAPVLADLSVRFAPGRLTALVGPNGSGKSTLLKAVMGFLPVQSGTITLDGRPIRTLARRALARRVAYLPQENRCPDYMTLGELVELAGYARYSLMGGPSDRDRALFRDALETVGLADMAHRPVNALSGGQKQRAWIAMVLAQDAEIVLMDEPVNHLDVKYQYAVMDLVRSLTRDHGRTVIAVLHDMNLTSAYADDVVMLRGGRVVAAGPVAQTVDADSVSRTFDLEADIFVRDGRLVCLPRLAGTGTRLPEVRARTA</sequence>
<evidence type="ECO:0000256" key="4">
    <source>
        <dbReference type="ARBA" id="ARBA00022475"/>
    </source>
</evidence>
<dbReference type="GO" id="GO:0006826">
    <property type="term" value="P:iron ion transport"/>
    <property type="evidence" value="ECO:0007669"/>
    <property type="project" value="UniProtKB-KW"/>
</dbReference>
<comment type="subcellular location">
    <subcellularLocation>
        <location evidence="1">Cell membrane</location>
        <topology evidence="1">Peripheral membrane protein</topology>
    </subcellularLocation>
</comment>
<dbReference type="PROSITE" id="PS00211">
    <property type="entry name" value="ABC_TRANSPORTER_1"/>
    <property type="match status" value="1"/>
</dbReference>
<evidence type="ECO:0000256" key="3">
    <source>
        <dbReference type="ARBA" id="ARBA00022448"/>
    </source>
</evidence>
<proteinExistence type="inferred from homology"/>
<dbReference type="SMART" id="SM00382">
    <property type="entry name" value="AAA"/>
    <property type="match status" value="1"/>
</dbReference>
<evidence type="ECO:0000256" key="8">
    <source>
        <dbReference type="ARBA" id="ARBA00023004"/>
    </source>
</evidence>
<reference evidence="13 14" key="1">
    <citation type="submission" date="2019-03" db="EMBL/GenBank/DDBJ databases">
        <title>Genomic Encyclopedia of Type Strains, Phase IV (KMG-IV): sequencing the most valuable type-strain genomes for metagenomic binning, comparative biology and taxonomic classification.</title>
        <authorList>
            <person name="Goeker M."/>
        </authorList>
    </citation>
    <scope>NUCLEOTIDE SEQUENCE [LARGE SCALE GENOMIC DNA]</scope>
    <source>
        <strain evidence="13 14">JA181</strain>
    </source>
</reference>
<evidence type="ECO:0000256" key="10">
    <source>
        <dbReference type="ARBA" id="ARBA00023136"/>
    </source>
</evidence>
<dbReference type="EMBL" id="SOEB01000002">
    <property type="protein sequence ID" value="TDX33282.1"/>
    <property type="molecule type" value="Genomic_DNA"/>
</dbReference>
<comment type="caution">
    <text evidence="13">The sequence shown here is derived from an EMBL/GenBank/DDBJ whole genome shotgun (WGS) entry which is preliminary data.</text>
</comment>
<keyword evidence="6" id="KW-0547">Nucleotide-binding</keyword>
<dbReference type="Gene3D" id="3.40.50.300">
    <property type="entry name" value="P-loop containing nucleotide triphosphate hydrolases"/>
    <property type="match status" value="1"/>
</dbReference>
<dbReference type="RefSeq" id="WP_075784348.1">
    <property type="nucleotide sequence ID" value="NZ_JAESIL010000042.1"/>
</dbReference>
<keyword evidence="8" id="KW-0408">Iron</keyword>
<evidence type="ECO:0000259" key="11">
    <source>
        <dbReference type="PROSITE" id="PS50893"/>
    </source>
</evidence>
<dbReference type="Proteomes" id="UP000635853">
    <property type="component" value="Unassembled WGS sequence"/>
</dbReference>
<evidence type="ECO:0000256" key="6">
    <source>
        <dbReference type="ARBA" id="ARBA00022741"/>
    </source>
</evidence>
<dbReference type="GO" id="GO:0005524">
    <property type="term" value="F:ATP binding"/>
    <property type="evidence" value="ECO:0007669"/>
    <property type="project" value="UniProtKB-KW"/>
</dbReference>
<dbReference type="GO" id="GO:0005886">
    <property type="term" value="C:plasma membrane"/>
    <property type="evidence" value="ECO:0007669"/>
    <property type="project" value="UniProtKB-SubCell"/>
</dbReference>
<keyword evidence="15" id="KW-1185">Reference proteome</keyword>
<evidence type="ECO:0000256" key="7">
    <source>
        <dbReference type="ARBA" id="ARBA00022840"/>
    </source>
</evidence>
<dbReference type="PANTHER" id="PTHR42771:SF2">
    <property type="entry name" value="IRON(3+)-HYDROXAMATE IMPORT ATP-BINDING PROTEIN FHUC"/>
    <property type="match status" value="1"/>
</dbReference>
<keyword evidence="7 13" id="KW-0067">ATP-binding</keyword>
<evidence type="ECO:0000256" key="2">
    <source>
        <dbReference type="ARBA" id="ARBA00005417"/>
    </source>
</evidence>
<dbReference type="GO" id="GO:0016887">
    <property type="term" value="F:ATP hydrolysis activity"/>
    <property type="evidence" value="ECO:0007669"/>
    <property type="project" value="InterPro"/>
</dbReference>
<feature type="domain" description="ABC transporter" evidence="11">
    <location>
        <begin position="2"/>
        <end position="238"/>
    </location>
</feature>
<dbReference type="InterPro" id="IPR017871">
    <property type="entry name" value="ABC_transporter-like_CS"/>
</dbReference>
<keyword evidence="4" id="KW-1003">Cell membrane</keyword>
<organism evidence="13 14">
    <name type="scientific">Rhodovulum visakhapatnamense</name>
    <dbReference type="NCBI Taxonomy" id="364297"/>
    <lineage>
        <taxon>Bacteria</taxon>
        <taxon>Pseudomonadati</taxon>
        <taxon>Pseudomonadota</taxon>
        <taxon>Alphaproteobacteria</taxon>
        <taxon>Rhodobacterales</taxon>
        <taxon>Paracoccaceae</taxon>
        <taxon>Rhodovulum</taxon>
    </lineage>
</organism>
<dbReference type="SUPFAM" id="SSF52540">
    <property type="entry name" value="P-loop containing nucleoside triphosphate hydrolases"/>
    <property type="match status" value="1"/>
</dbReference>
<keyword evidence="3" id="KW-0813">Transport</keyword>